<dbReference type="PRINTS" id="PR00032">
    <property type="entry name" value="HTHARAC"/>
</dbReference>
<dbReference type="SUPFAM" id="SSF51215">
    <property type="entry name" value="Regulatory protein AraC"/>
    <property type="match status" value="1"/>
</dbReference>
<dbReference type="InterPro" id="IPR018060">
    <property type="entry name" value="HTH_AraC"/>
</dbReference>
<name>A0A174U4M8_9CLOT</name>
<gene>
    <name evidence="5" type="primary">chbR</name>
    <name evidence="5" type="ORF">ERS852568_02156</name>
</gene>
<dbReference type="InterPro" id="IPR020449">
    <property type="entry name" value="Tscrpt_reg_AraC-type_HTH"/>
</dbReference>
<evidence type="ECO:0000256" key="1">
    <source>
        <dbReference type="ARBA" id="ARBA00023015"/>
    </source>
</evidence>
<dbReference type="Pfam" id="PF02311">
    <property type="entry name" value="AraC_binding"/>
    <property type="match status" value="1"/>
</dbReference>
<evidence type="ECO:0000256" key="3">
    <source>
        <dbReference type="ARBA" id="ARBA00023163"/>
    </source>
</evidence>
<dbReference type="SUPFAM" id="SSF46689">
    <property type="entry name" value="Homeodomain-like"/>
    <property type="match status" value="2"/>
</dbReference>
<evidence type="ECO:0000256" key="2">
    <source>
        <dbReference type="ARBA" id="ARBA00023125"/>
    </source>
</evidence>
<dbReference type="InterPro" id="IPR037923">
    <property type="entry name" value="HTH-like"/>
</dbReference>
<keyword evidence="3" id="KW-0804">Transcription</keyword>
<dbReference type="Gene3D" id="2.60.120.10">
    <property type="entry name" value="Jelly Rolls"/>
    <property type="match status" value="1"/>
</dbReference>
<accession>A0A174U4M8</accession>
<evidence type="ECO:0000313" key="6">
    <source>
        <dbReference type="Proteomes" id="UP000095563"/>
    </source>
</evidence>
<dbReference type="PANTHER" id="PTHR43280">
    <property type="entry name" value="ARAC-FAMILY TRANSCRIPTIONAL REGULATOR"/>
    <property type="match status" value="1"/>
</dbReference>
<dbReference type="InterPro" id="IPR014710">
    <property type="entry name" value="RmlC-like_jellyroll"/>
</dbReference>
<sequence length="291" mass="34393">MKYFDYKENKQHGTFDFPIEFYHVTPNHSRYNMPYHWHTECEIIRILEGEFVLFIDEDKIVARKNDILFIHGGIFHGGLPNNCIYECIVFDMKLLLKDNHACTKQIYDIINHNKVIAPKLPSNIKDLNTCCTSLFESMRLKNIGYEFITQGSLYYLIGTILENKLYMKNDNHTKKTKERFLQFKNVITLIENKYQNPLTLEDLSRASGMSPKYFCRFFHEMSHKTPIEYLNYYRIEIACEQLLATELSITEIALNCGFNDVSYFIKTFKKYKGLTPKKYLKSLDNPDLINC</sequence>
<dbReference type="CDD" id="cd02208">
    <property type="entry name" value="cupin_RmlC-like"/>
    <property type="match status" value="1"/>
</dbReference>
<dbReference type="InterPro" id="IPR018062">
    <property type="entry name" value="HTH_AraC-typ_CS"/>
</dbReference>
<dbReference type="InterPro" id="IPR003313">
    <property type="entry name" value="AraC-bd"/>
</dbReference>
<dbReference type="AlphaFoldDB" id="A0A174U4M8"/>
<dbReference type="Pfam" id="PF12833">
    <property type="entry name" value="HTH_18"/>
    <property type="match status" value="1"/>
</dbReference>
<dbReference type="Proteomes" id="UP000095563">
    <property type="component" value="Unassembled WGS sequence"/>
</dbReference>
<reference evidence="5 6" key="1">
    <citation type="submission" date="2015-09" db="EMBL/GenBank/DDBJ databases">
        <authorList>
            <consortium name="Pathogen Informatics"/>
        </authorList>
    </citation>
    <scope>NUCLEOTIDE SEQUENCE [LARGE SCALE GENOMIC DNA]</scope>
    <source>
        <strain evidence="5 6">2789STDY5834956</strain>
    </source>
</reference>
<protein>
    <submittedName>
        <fullName evidence="5">AraC family transcriptional regulator</fullName>
    </submittedName>
</protein>
<dbReference type="Gene3D" id="1.10.10.60">
    <property type="entry name" value="Homeodomain-like"/>
    <property type="match status" value="2"/>
</dbReference>
<evidence type="ECO:0000313" key="5">
    <source>
        <dbReference type="EMBL" id="CUQ16296.1"/>
    </source>
</evidence>
<dbReference type="EMBL" id="CZBO01000004">
    <property type="protein sequence ID" value="CUQ16296.1"/>
    <property type="molecule type" value="Genomic_DNA"/>
</dbReference>
<organism evidence="5 6">
    <name type="scientific">Clostridium baratii</name>
    <dbReference type="NCBI Taxonomy" id="1561"/>
    <lineage>
        <taxon>Bacteria</taxon>
        <taxon>Bacillati</taxon>
        <taxon>Bacillota</taxon>
        <taxon>Clostridia</taxon>
        <taxon>Eubacteriales</taxon>
        <taxon>Clostridiaceae</taxon>
        <taxon>Clostridium</taxon>
    </lineage>
</organism>
<dbReference type="InterPro" id="IPR009057">
    <property type="entry name" value="Homeodomain-like_sf"/>
</dbReference>
<proteinExistence type="predicted"/>
<feature type="domain" description="HTH araC/xylS-type" evidence="4">
    <location>
        <begin position="184"/>
        <end position="282"/>
    </location>
</feature>
<keyword evidence="2" id="KW-0238">DNA-binding</keyword>
<dbReference type="RefSeq" id="WP_055207996.1">
    <property type="nucleotide sequence ID" value="NZ_CZBO01000004.1"/>
</dbReference>
<evidence type="ECO:0000259" key="4">
    <source>
        <dbReference type="PROSITE" id="PS01124"/>
    </source>
</evidence>
<dbReference type="GO" id="GO:0003700">
    <property type="term" value="F:DNA-binding transcription factor activity"/>
    <property type="evidence" value="ECO:0007669"/>
    <property type="project" value="InterPro"/>
</dbReference>
<dbReference type="PROSITE" id="PS00041">
    <property type="entry name" value="HTH_ARAC_FAMILY_1"/>
    <property type="match status" value="1"/>
</dbReference>
<dbReference type="PROSITE" id="PS01124">
    <property type="entry name" value="HTH_ARAC_FAMILY_2"/>
    <property type="match status" value="1"/>
</dbReference>
<keyword evidence="1" id="KW-0805">Transcription regulation</keyword>
<dbReference type="SMART" id="SM00342">
    <property type="entry name" value="HTH_ARAC"/>
    <property type="match status" value="1"/>
</dbReference>
<dbReference type="PANTHER" id="PTHR43280:SF28">
    <property type="entry name" value="HTH-TYPE TRANSCRIPTIONAL ACTIVATOR RHAS"/>
    <property type="match status" value="1"/>
</dbReference>
<dbReference type="GO" id="GO:0043565">
    <property type="term" value="F:sequence-specific DNA binding"/>
    <property type="evidence" value="ECO:0007669"/>
    <property type="project" value="InterPro"/>
</dbReference>